<organism evidence="2 3">
    <name type="scientific">Methanosarcina thermophila</name>
    <dbReference type="NCBI Taxonomy" id="2210"/>
    <lineage>
        <taxon>Archaea</taxon>
        <taxon>Methanobacteriati</taxon>
        <taxon>Methanobacteriota</taxon>
        <taxon>Stenosarchaea group</taxon>
        <taxon>Methanomicrobia</taxon>
        <taxon>Methanosarcinales</taxon>
        <taxon>Methanosarcinaceae</taxon>
        <taxon>Methanosarcina</taxon>
    </lineage>
</organism>
<gene>
    <name evidence="2" type="ORF">MESMT1_2209</name>
</gene>
<evidence type="ECO:0000256" key="1">
    <source>
        <dbReference type="SAM" id="Phobius"/>
    </source>
</evidence>
<dbReference type="EMBL" id="AP017646">
    <property type="protein sequence ID" value="BAW30139.1"/>
    <property type="molecule type" value="Genomic_DNA"/>
</dbReference>
<dbReference type="Proteomes" id="UP000265557">
    <property type="component" value="Chromosome"/>
</dbReference>
<sequence>MKLYNITRIISPYLIIDLENLGKPLAKKIGLILHLIYKVDFLFFLDIAGIFYLQLNIYAKIKFLWHKKSILSG</sequence>
<keyword evidence="1" id="KW-1133">Transmembrane helix</keyword>
<dbReference type="AlphaFoldDB" id="A0A3G9CYM8"/>
<accession>A0A3G9CYM8</accession>
<keyword evidence="1" id="KW-0472">Membrane</keyword>
<keyword evidence="1" id="KW-0812">Transmembrane</keyword>
<name>A0A3G9CYM8_METTE</name>
<reference evidence="2 3" key="1">
    <citation type="submission" date="2016-09" db="EMBL/GenBank/DDBJ databases">
        <title>Complete Genome Sequence of Methanosarcina thermophila MT-1.</title>
        <authorList>
            <person name="Kouzuma A."/>
        </authorList>
    </citation>
    <scope>NUCLEOTIDE SEQUENCE [LARGE SCALE GENOMIC DNA]</scope>
    <source>
        <strain evidence="2 3">MT-1</strain>
    </source>
</reference>
<protein>
    <submittedName>
        <fullName evidence="2">NADH-ubiquinone oxidoreductase chain 5</fullName>
    </submittedName>
</protein>
<evidence type="ECO:0000313" key="3">
    <source>
        <dbReference type="Proteomes" id="UP000265557"/>
    </source>
</evidence>
<feature type="transmembrane region" description="Helical" evidence="1">
    <location>
        <begin position="41"/>
        <end position="59"/>
    </location>
</feature>
<keyword evidence="2" id="KW-0830">Ubiquinone</keyword>
<proteinExistence type="predicted"/>
<evidence type="ECO:0000313" key="2">
    <source>
        <dbReference type="EMBL" id="BAW30139.1"/>
    </source>
</evidence>